<dbReference type="Pfam" id="PF22679">
    <property type="entry name" value="T1R_D3-like"/>
    <property type="match status" value="1"/>
</dbReference>
<dbReference type="KEGG" id="mfel:JPM2_6930"/>
<sequence length="641" mass="75859">MYDNIINSFPNSILFGFTGTPIKVENNKNGLSTIDNFGPELHKYTIKNGIYDKKVLPFNVHTIYFPVLIELFLKLGVGNQLMNKEWTIKELEKEVEKTSSNKSEESQLDIYKKLNNLTNSNQDNIDKNIEIEDTELINFWEQRMLKVAITDEIVKHWKYRSHGNFFSGILAVNSIKDAIKYFNYFKQVIEKNRSNIKHTVLFDPSIDMTKEEIDYKKDALVDILQKYNSDFGTNYNFESYKEFKTDVANRLAHKGRFINIEPREKLDLLIVVDQMLTGFDSKYINTIYFDKIMEYEHLIQAISRTNRVLDNNKPFGSVYFYRKPNTKKKNLDEALKIYAYASFEEVRSKDINEYINKINKNFEKIKEIFKAWGFEKFENIPIINENDVEEEERAKFQKLVYAFLEMHNDINSAKILGFTWENSKELNLELNEDVFLKIKARVKDIPRWIIKKPGTKGTDSIDEIKIAFDYDEVFSEYNTFNVDNSYINDLLQKIIDKRKNSINIKEELEKLDDKLNELPSDLKKYGEECIKPFKEGNCENLKDFKLMDCIYIKKEQTEEKEIEDFCEIFNINKDDLKNIINSYEDINANGTFEHLTTFSFNDSSKEYVTEVRGYPKTKPARRSDVNDFIKEWIEKKRNNRN</sequence>
<dbReference type="Pfam" id="PF18766">
    <property type="entry name" value="SWI2_SNF2"/>
    <property type="match status" value="1"/>
</dbReference>
<proteinExistence type="predicted"/>
<evidence type="ECO:0000259" key="4">
    <source>
        <dbReference type="Pfam" id="PF22679"/>
    </source>
</evidence>
<evidence type="ECO:0000256" key="2">
    <source>
        <dbReference type="SAM" id="Coils"/>
    </source>
</evidence>
<dbReference type="CDD" id="cd18800">
    <property type="entry name" value="SF2_C_EcoR124I-like"/>
    <property type="match status" value="1"/>
</dbReference>
<evidence type="ECO:0000256" key="1">
    <source>
        <dbReference type="ARBA" id="ARBA00022747"/>
    </source>
</evidence>
<dbReference type="Proteomes" id="UP000464317">
    <property type="component" value="Chromosome"/>
</dbReference>
<dbReference type="InterPro" id="IPR027417">
    <property type="entry name" value="P-loop_NTPase"/>
</dbReference>
<dbReference type="GO" id="GO:0009307">
    <property type="term" value="P:DNA restriction-modification system"/>
    <property type="evidence" value="ECO:0007669"/>
    <property type="project" value="UniProtKB-KW"/>
</dbReference>
<feature type="domain" description="SWI2/SNF2 ATPase" evidence="3">
    <location>
        <begin position="3"/>
        <end position="58"/>
    </location>
</feature>
<accession>A0A809RWH8</accession>
<dbReference type="EMBL" id="AP022325">
    <property type="protein sequence ID" value="BBU48000.1"/>
    <property type="molecule type" value="Genomic_DNA"/>
</dbReference>
<dbReference type="AlphaFoldDB" id="A0A809RWH8"/>
<dbReference type="PANTHER" id="PTHR30195">
    <property type="entry name" value="TYPE I SITE-SPECIFIC DEOXYRIBONUCLEASE PROTEIN SUBUNIT M AND R"/>
    <property type="match status" value="1"/>
</dbReference>
<evidence type="ECO:0000313" key="6">
    <source>
        <dbReference type="Proteomes" id="UP000464317"/>
    </source>
</evidence>
<keyword evidence="6" id="KW-1185">Reference proteome</keyword>
<dbReference type="InterPro" id="IPR040980">
    <property type="entry name" value="SWI2_SNF2"/>
</dbReference>
<feature type="domain" description="Restriction endonuclease type I HsdR second RecA-like helicase" evidence="4">
    <location>
        <begin position="166"/>
        <end position="323"/>
    </location>
</feature>
<reference evidence="5 6" key="1">
    <citation type="submission" date="2020-01" db="EMBL/GenBank/DDBJ databases">
        <title>Complete genome sequence of Mycoplasma felis strain Myco-2.</title>
        <authorList>
            <person name="Kinoshita Y."/>
            <person name="Niwa H."/>
            <person name="Uchida-Fujii E."/>
            <person name="Nukada T."/>
        </authorList>
    </citation>
    <scope>NUCLEOTIDE SEQUENCE [LARGE SCALE GENOMIC DNA]</scope>
    <source>
        <strain evidence="5 6">Myco-2</strain>
    </source>
</reference>
<dbReference type="REBASE" id="368856">
    <property type="entry name" value="MfeM2ORF6950P"/>
</dbReference>
<dbReference type="Gene3D" id="3.40.50.300">
    <property type="entry name" value="P-loop containing nucleotide triphosphate hydrolases"/>
    <property type="match status" value="2"/>
</dbReference>
<evidence type="ECO:0000259" key="3">
    <source>
        <dbReference type="Pfam" id="PF18766"/>
    </source>
</evidence>
<dbReference type="PANTHER" id="PTHR30195:SF16">
    <property type="entry name" value="TYPE I RESTRICTION ENZYME ENDONUCLEASE SUBUNIT"/>
    <property type="match status" value="1"/>
</dbReference>
<name>A0A809RWH8_9BACT</name>
<dbReference type="InterPro" id="IPR051268">
    <property type="entry name" value="Type-I_R_enzyme_R_subunit"/>
</dbReference>
<gene>
    <name evidence="5" type="ORF">JPM2_6930</name>
</gene>
<evidence type="ECO:0000313" key="5">
    <source>
        <dbReference type="EMBL" id="BBU48000.1"/>
    </source>
</evidence>
<feature type="coiled-coil region" evidence="2">
    <location>
        <begin position="81"/>
        <end position="108"/>
    </location>
</feature>
<organism evidence="5 6">
    <name type="scientific">Mycoplasmopsis felis</name>
    <dbReference type="NCBI Taxonomy" id="33923"/>
    <lineage>
        <taxon>Bacteria</taxon>
        <taxon>Bacillati</taxon>
        <taxon>Mycoplasmatota</taxon>
        <taxon>Mycoplasmoidales</taxon>
        <taxon>Metamycoplasmataceae</taxon>
        <taxon>Mycoplasmopsis</taxon>
    </lineage>
</organism>
<keyword evidence="1" id="KW-0680">Restriction system</keyword>
<keyword evidence="2" id="KW-0175">Coiled coil</keyword>
<dbReference type="InterPro" id="IPR055180">
    <property type="entry name" value="HsdR_RecA-like_helicase_dom_2"/>
</dbReference>
<protein>
    <submittedName>
        <fullName evidence="5">Uncharacterized protein</fullName>
    </submittedName>
</protein>